<comment type="caution">
    <text evidence="6">The sequence shown here is derived from an EMBL/GenBank/DDBJ whole genome shotgun (WGS) entry which is preliminary data.</text>
</comment>
<dbReference type="Proteomes" id="UP000608063">
    <property type="component" value="Unassembled WGS sequence"/>
</dbReference>
<keyword evidence="1" id="KW-0472">Membrane</keyword>
<evidence type="ECO:0000313" key="8">
    <source>
        <dbReference type="Proteomes" id="UP000603463"/>
    </source>
</evidence>
<dbReference type="EMBL" id="WUYC01000001">
    <property type="protein sequence ID" value="MBM4714398.1"/>
    <property type="molecule type" value="Genomic_DNA"/>
</dbReference>
<keyword evidence="1" id="KW-1133">Transmembrane helix</keyword>
<evidence type="ECO:0000313" key="7">
    <source>
        <dbReference type="EMBL" id="NKW43336.1"/>
    </source>
</evidence>
<keyword evidence="1" id="KW-0812">Transmembrane</keyword>
<evidence type="ECO:0000313" key="3">
    <source>
        <dbReference type="EMBL" id="MBM4627526.1"/>
    </source>
</evidence>
<dbReference type="GeneID" id="57580595"/>
<reference evidence="6" key="2">
    <citation type="journal article" date="2020" name="Environ. Microbiol.">
        <title>The novel and transferable erm(51) gene confers Macrolides, Lincosamides, and Streptogramins B (MLSB) resistance to clonal Rhodococcus equi in the environment.</title>
        <authorList>
            <person name="Huber L."/>
            <person name="Giguere S."/>
            <person name="Slovis N.M."/>
            <person name="Alvarez-Narvaez S."/>
            <person name="Hart K.A."/>
            <person name="Greiter M."/>
            <person name="Morris E.R.A."/>
            <person name="Cohen N.D."/>
        </authorList>
    </citation>
    <scope>NUCLEOTIDE SEQUENCE</scope>
    <source>
        <strain evidence="6">Lh_116_1</strain>
        <strain evidence="5">Lh_141_1</strain>
        <strain evidence="7">Lh_16_1</strain>
    </source>
</reference>
<accession>A0A9Q4WIG1</accession>
<dbReference type="EMBL" id="WUXR01000002">
    <property type="protein sequence ID" value="MBM4564854.1"/>
    <property type="molecule type" value="Genomic_DNA"/>
</dbReference>
<reference evidence="2" key="1">
    <citation type="submission" date="2019-11" db="EMBL/GenBank/DDBJ databases">
        <title>Spread of Macrolides and rifampicin resistant Rhodococcus equi in clinical isolates in the USA.</title>
        <authorList>
            <person name="Alvarez-Narvaez S."/>
            <person name="Huber L."/>
            <person name="Cohen N.D."/>
            <person name="Slovis N."/>
            <person name="Greiter M."/>
            <person name="Giguere S."/>
            <person name="Hart K."/>
        </authorList>
    </citation>
    <scope>NUCLEOTIDE SEQUENCE</scope>
    <source>
        <strain evidence="2">Lh_17</strain>
        <strain evidence="3">Lh_38</strain>
        <strain evidence="4">Lh_5</strain>
    </source>
</reference>
<sequence>MHEHPGRRPVRAIQTVGVAVLAVLVIAVTLSLTGSFLLAAAFGVACALGVAATMLLWQILPPTDE</sequence>
<name>A0A9Q4WIG1_RHOHA</name>
<feature type="transmembrane region" description="Helical" evidence="1">
    <location>
        <begin position="36"/>
        <end position="60"/>
    </location>
</feature>
<organism evidence="6 8">
    <name type="scientific">Rhodococcus hoagii</name>
    <name type="common">Corynebacterium equii</name>
    <dbReference type="NCBI Taxonomy" id="43767"/>
    <lineage>
        <taxon>Bacteria</taxon>
        <taxon>Bacillati</taxon>
        <taxon>Actinomycetota</taxon>
        <taxon>Actinomycetes</taxon>
        <taxon>Mycobacteriales</taxon>
        <taxon>Nocardiaceae</taxon>
        <taxon>Prescottella</taxon>
    </lineage>
</organism>
<dbReference type="EMBL" id="WUXD01000002">
    <property type="protein sequence ID" value="MBM4627526.1"/>
    <property type="molecule type" value="Genomic_DNA"/>
</dbReference>
<dbReference type="EMBL" id="WVDC01000007">
    <property type="protein sequence ID" value="NKW43336.1"/>
    <property type="molecule type" value="Genomic_DNA"/>
</dbReference>
<dbReference type="EMBL" id="WUYZ01000001">
    <property type="protein sequence ID" value="NKS25240.1"/>
    <property type="molecule type" value="Genomic_DNA"/>
</dbReference>
<gene>
    <name evidence="2" type="ORF">GS441_05185</name>
    <name evidence="3" type="ORF">GS453_11650</name>
    <name evidence="5" type="ORF">GS505_05100</name>
    <name evidence="4" type="ORF">GS551_09285</name>
    <name evidence="6" type="ORF">GS882_17050</name>
    <name evidence="7" type="ORF">GS947_17410</name>
</gene>
<evidence type="ECO:0000313" key="5">
    <source>
        <dbReference type="EMBL" id="NKS25240.1"/>
    </source>
</evidence>
<proteinExistence type="predicted"/>
<protein>
    <submittedName>
        <fullName evidence="6">Uncharacterized protein</fullName>
    </submittedName>
</protein>
<dbReference type="EMBL" id="WVBC01000030">
    <property type="protein sequence ID" value="NKT79815.1"/>
    <property type="molecule type" value="Genomic_DNA"/>
</dbReference>
<dbReference type="AlphaFoldDB" id="A0A9Q4WIG1"/>
<dbReference type="Proteomes" id="UP000738270">
    <property type="component" value="Unassembled WGS sequence"/>
</dbReference>
<dbReference type="Proteomes" id="UP000808906">
    <property type="component" value="Unassembled WGS sequence"/>
</dbReference>
<evidence type="ECO:0000313" key="4">
    <source>
        <dbReference type="EMBL" id="MBM4714398.1"/>
    </source>
</evidence>
<evidence type="ECO:0000256" key="1">
    <source>
        <dbReference type="SAM" id="Phobius"/>
    </source>
</evidence>
<evidence type="ECO:0000313" key="2">
    <source>
        <dbReference type="EMBL" id="MBM4564854.1"/>
    </source>
</evidence>
<dbReference type="Proteomes" id="UP000706122">
    <property type="component" value="Unassembled WGS sequence"/>
</dbReference>
<dbReference type="RefSeq" id="WP_022593293.1">
    <property type="nucleotide sequence ID" value="NZ_AP024181.1"/>
</dbReference>
<dbReference type="Proteomes" id="UP000603463">
    <property type="component" value="Unassembled WGS sequence"/>
</dbReference>
<feature type="transmembrane region" description="Helical" evidence="1">
    <location>
        <begin position="12"/>
        <end position="30"/>
    </location>
</feature>
<evidence type="ECO:0000313" key="6">
    <source>
        <dbReference type="EMBL" id="NKT79815.1"/>
    </source>
</evidence>
<dbReference type="Proteomes" id="UP000605618">
    <property type="component" value="Unassembled WGS sequence"/>
</dbReference>